<evidence type="ECO:0000256" key="1">
    <source>
        <dbReference type="ARBA" id="ARBA00008396"/>
    </source>
</evidence>
<protein>
    <submittedName>
        <fullName evidence="7">RNA-binding protein</fullName>
    </submittedName>
</protein>
<gene>
    <name evidence="7" type="ORF">C1H71_01940</name>
</gene>
<name>A0A7G3G5N1_9NEIS</name>
<evidence type="ECO:0000259" key="6">
    <source>
        <dbReference type="SMART" id="SM00363"/>
    </source>
</evidence>
<dbReference type="Gene3D" id="3.10.290.10">
    <property type="entry name" value="RNA-binding S4 domain"/>
    <property type="match status" value="1"/>
</dbReference>
<evidence type="ECO:0000256" key="4">
    <source>
        <dbReference type="PROSITE-ProRule" id="PRU00182"/>
    </source>
</evidence>
<proteinExistence type="inferred from homology"/>
<dbReference type="RefSeq" id="WP_130105063.1">
    <property type="nucleotide sequence ID" value="NZ_CP025781.1"/>
</dbReference>
<feature type="compositionally biased region" description="Basic and acidic residues" evidence="5">
    <location>
        <begin position="122"/>
        <end position="134"/>
    </location>
</feature>
<dbReference type="KEGG" id="ifl:C1H71_01940"/>
<evidence type="ECO:0000313" key="7">
    <source>
        <dbReference type="EMBL" id="QBC42442.1"/>
    </source>
</evidence>
<dbReference type="GO" id="GO:0043023">
    <property type="term" value="F:ribosomal large subunit binding"/>
    <property type="evidence" value="ECO:0007669"/>
    <property type="project" value="InterPro"/>
</dbReference>
<dbReference type="InterPro" id="IPR025708">
    <property type="entry name" value="HSP15"/>
</dbReference>
<feature type="domain" description="RNA-binding S4" evidence="6">
    <location>
        <begin position="7"/>
        <end position="73"/>
    </location>
</feature>
<dbReference type="GO" id="GO:0003727">
    <property type="term" value="F:single-stranded RNA binding"/>
    <property type="evidence" value="ECO:0007669"/>
    <property type="project" value="InterPro"/>
</dbReference>
<accession>A0A7G3G5N1</accession>
<dbReference type="PROSITE" id="PS50889">
    <property type="entry name" value="S4"/>
    <property type="match status" value="1"/>
</dbReference>
<evidence type="ECO:0000256" key="3">
    <source>
        <dbReference type="ARBA" id="ARBA00023125"/>
    </source>
</evidence>
<evidence type="ECO:0000313" key="8">
    <source>
        <dbReference type="Proteomes" id="UP000515917"/>
    </source>
</evidence>
<keyword evidence="3" id="KW-0238">DNA-binding</keyword>
<keyword evidence="8" id="KW-1185">Reference proteome</keyword>
<feature type="region of interest" description="Disordered" evidence="5">
    <location>
        <begin position="100"/>
        <end position="134"/>
    </location>
</feature>
<feature type="compositionally biased region" description="Basic and acidic residues" evidence="5">
    <location>
        <begin position="100"/>
        <end position="115"/>
    </location>
</feature>
<dbReference type="GO" id="GO:0034605">
    <property type="term" value="P:cellular response to heat"/>
    <property type="evidence" value="ECO:0007669"/>
    <property type="project" value="InterPro"/>
</dbReference>
<dbReference type="InterPro" id="IPR002942">
    <property type="entry name" value="S4_RNA-bd"/>
</dbReference>
<keyword evidence="2 4" id="KW-0694">RNA-binding</keyword>
<dbReference type="AlphaFoldDB" id="A0A7G3G5N1"/>
<reference evidence="7 8" key="1">
    <citation type="submission" date="2018-01" db="EMBL/GenBank/DDBJ databases">
        <title>Genome sequence of Iodobacter sp. strain PCH194 isolated from Indian Trans-Himalaya.</title>
        <authorList>
            <person name="Kumar V."/>
            <person name="Thakur V."/>
            <person name="Kumar S."/>
            <person name="Singh D."/>
        </authorList>
    </citation>
    <scope>NUCLEOTIDE SEQUENCE [LARGE SCALE GENOMIC DNA]</scope>
    <source>
        <strain evidence="7 8">PCH194</strain>
    </source>
</reference>
<dbReference type="Proteomes" id="UP000515917">
    <property type="component" value="Chromosome"/>
</dbReference>
<dbReference type="PIRSF" id="PIRSF016821">
    <property type="entry name" value="HSP15"/>
    <property type="match status" value="1"/>
</dbReference>
<evidence type="ECO:0000256" key="5">
    <source>
        <dbReference type="SAM" id="MobiDB-lite"/>
    </source>
</evidence>
<sequence length="134" mass="15528">MDSIKAVRIDKWLWVARFFKTRSLASAAIDAGHVHLNKERIKPARTVKLGDQLRIHTEQGEFEVVVIGISEQRGPATAARLLYSESLASQQKRQYEREARQLAPRFEHPSGEGRPSKKWRRQLHEFERKNNGEI</sequence>
<organism evidence="7 8">
    <name type="scientific">Iodobacter fluviatilis</name>
    <dbReference type="NCBI Taxonomy" id="537"/>
    <lineage>
        <taxon>Bacteria</taxon>
        <taxon>Pseudomonadati</taxon>
        <taxon>Pseudomonadota</taxon>
        <taxon>Betaproteobacteria</taxon>
        <taxon>Neisseriales</taxon>
        <taxon>Chitinibacteraceae</taxon>
        <taxon>Iodobacter</taxon>
    </lineage>
</organism>
<dbReference type="InterPro" id="IPR036986">
    <property type="entry name" value="S4_RNA-bd_sf"/>
</dbReference>
<dbReference type="CDD" id="cd00165">
    <property type="entry name" value="S4"/>
    <property type="match status" value="1"/>
</dbReference>
<comment type="similarity">
    <text evidence="1">Belongs to the HSP15 family.</text>
</comment>
<dbReference type="EMBL" id="CP025781">
    <property type="protein sequence ID" value="QBC42442.1"/>
    <property type="molecule type" value="Genomic_DNA"/>
</dbReference>
<dbReference type="SMART" id="SM00363">
    <property type="entry name" value="S4"/>
    <property type="match status" value="1"/>
</dbReference>
<dbReference type="GO" id="GO:0003677">
    <property type="term" value="F:DNA binding"/>
    <property type="evidence" value="ECO:0007669"/>
    <property type="project" value="UniProtKB-KW"/>
</dbReference>
<dbReference type="SUPFAM" id="SSF55174">
    <property type="entry name" value="Alpha-L RNA-binding motif"/>
    <property type="match status" value="1"/>
</dbReference>
<dbReference type="Pfam" id="PF01479">
    <property type="entry name" value="S4"/>
    <property type="match status" value="1"/>
</dbReference>
<evidence type="ECO:0000256" key="2">
    <source>
        <dbReference type="ARBA" id="ARBA00022884"/>
    </source>
</evidence>